<protein>
    <recommendedName>
        <fullName evidence="3">Sulfotransferase domain-containing protein</fullName>
    </recommendedName>
</protein>
<dbReference type="OrthoDB" id="1431437at2"/>
<organism evidence="1 2">
    <name type="scientific">Amphritea balenae</name>
    <dbReference type="NCBI Taxonomy" id="452629"/>
    <lineage>
        <taxon>Bacteria</taxon>
        <taxon>Pseudomonadati</taxon>
        <taxon>Pseudomonadota</taxon>
        <taxon>Gammaproteobacteria</taxon>
        <taxon>Oceanospirillales</taxon>
        <taxon>Oceanospirillaceae</taxon>
        <taxon>Amphritea</taxon>
    </lineage>
</organism>
<evidence type="ECO:0008006" key="3">
    <source>
        <dbReference type="Google" id="ProtNLM"/>
    </source>
</evidence>
<dbReference type="EMBL" id="RQXV01000003">
    <property type="protein sequence ID" value="RRD00182.1"/>
    <property type="molecule type" value="Genomic_DNA"/>
</dbReference>
<dbReference type="Gene3D" id="3.40.50.300">
    <property type="entry name" value="P-loop containing nucleotide triphosphate hydrolases"/>
    <property type="match status" value="1"/>
</dbReference>
<sequence length="286" mass="33026">MILVTGCPRSGTTPLGYIFDKYLDYSVLHEPFNYHTGIEQVNSYFQFKDVPNSTLNNELISLLIRLANDDVIVKDGIFPGDDLLRRCAKRVFGARTKRSLNNFKGLNRVVKDPFLSLSLKSATVFFDHVYITVRPPIGIMNSFKRYNWIFPEVFPHDGCEYLEGFSLSEYTMQPEFYALYIQYLIYNSFEDLKSDLFTVVDTSKLAGATEDDLKKVFNHLNLDSYASLKCNLDQMYESKSRGVFSGIHNHQRGKDALKASYKMVDVPKNCEALYKEVYRLYDLYAK</sequence>
<dbReference type="InterPro" id="IPR027417">
    <property type="entry name" value="P-loop_NTPase"/>
</dbReference>
<dbReference type="SUPFAM" id="SSF52540">
    <property type="entry name" value="P-loop containing nucleoside triphosphate hydrolases"/>
    <property type="match status" value="1"/>
</dbReference>
<dbReference type="RefSeq" id="WP_124925652.1">
    <property type="nucleotide sequence ID" value="NZ_BMOH01000005.1"/>
</dbReference>
<reference evidence="1 2" key="1">
    <citation type="submission" date="2018-11" db="EMBL/GenBank/DDBJ databases">
        <title>The draft genome sequence of Amphritea balenae JAMM 1525T.</title>
        <authorList>
            <person name="Fang Z."/>
            <person name="Zhang Y."/>
            <person name="Han X."/>
        </authorList>
    </citation>
    <scope>NUCLEOTIDE SEQUENCE [LARGE SCALE GENOMIC DNA]</scope>
    <source>
        <strain evidence="1 2">JAMM 1525</strain>
    </source>
</reference>
<name>A0A3P1SSM1_9GAMM</name>
<accession>A0A3P1SSM1</accession>
<dbReference type="Proteomes" id="UP000267535">
    <property type="component" value="Unassembled WGS sequence"/>
</dbReference>
<gene>
    <name evidence="1" type="ORF">EHS89_08225</name>
</gene>
<evidence type="ECO:0000313" key="2">
    <source>
        <dbReference type="Proteomes" id="UP000267535"/>
    </source>
</evidence>
<evidence type="ECO:0000313" key="1">
    <source>
        <dbReference type="EMBL" id="RRD00182.1"/>
    </source>
</evidence>
<dbReference type="AlphaFoldDB" id="A0A3P1SSM1"/>
<keyword evidence="2" id="KW-1185">Reference proteome</keyword>
<proteinExistence type="predicted"/>
<comment type="caution">
    <text evidence="1">The sequence shown here is derived from an EMBL/GenBank/DDBJ whole genome shotgun (WGS) entry which is preliminary data.</text>
</comment>